<dbReference type="PANTHER" id="PTHR14955:SF4">
    <property type="entry name" value="PHD-TYPE DOMAIN-CONTAINING PROTEIN"/>
    <property type="match status" value="1"/>
</dbReference>
<proteinExistence type="predicted"/>
<feature type="region of interest" description="Disordered" evidence="5">
    <location>
        <begin position="1435"/>
        <end position="1484"/>
    </location>
</feature>
<feature type="region of interest" description="Disordered" evidence="5">
    <location>
        <begin position="1031"/>
        <end position="1126"/>
    </location>
</feature>
<feature type="compositionally biased region" description="Polar residues" evidence="5">
    <location>
        <begin position="406"/>
        <end position="420"/>
    </location>
</feature>
<gene>
    <name evidence="7" type="ORF">RRG08_049311</name>
</gene>
<evidence type="ECO:0000256" key="3">
    <source>
        <dbReference type="ARBA" id="ARBA00022771"/>
    </source>
</evidence>
<keyword evidence="2" id="KW-0479">Metal-binding</keyword>
<feature type="region of interest" description="Disordered" evidence="5">
    <location>
        <begin position="226"/>
        <end position="441"/>
    </location>
</feature>
<feature type="region of interest" description="Disordered" evidence="5">
    <location>
        <begin position="130"/>
        <end position="196"/>
    </location>
</feature>
<feature type="region of interest" description="Disordered" evidence="5">
    <location>
        <begin position="1138"/>
        <end position="1157"/>
    </location>
</feature>
<feature type="domain" description="PHD-type" evidence="6">
    <location>
        <begin position="1464"/>
        <end position="1574"/>
    </location>
</feature>
<keyword evidence="1" id="KW-0597">Phosphoprotein</keyword>
<dbReference type="InterPro" id="IPR001965">
    <property type="entry name" value="Znf_PHD"/>
</dbReference>
<keyword evidence="4" id="KW-0862">Zinc</keyword>
<dbReference type="PROSITE" id="PS51805">
    <property type="entry name" value="EPHD"/>
    <property type="match status" value="1"/>
</dbReference>
<feature type="compositionally biased region" description="Polar residues" evidence="5">
    <location>
        <begin position="630"/>
        <end position="648"/>
    </location>
</feature>
<dbReference type="GO" id="GO:0008270">
    <property type="term" value="F:zinc ion binding"/>
    <property type="evidence" value="ECO:0007669"/>
    <property type="project" value="UniProtKB-KW"/>
</dbReference>
<sequence length="1584" mass="170327">MLTKFVQVSDMNHYPDNYHGYGRDASNMQGMGYGGYRDSAAMQRGHPASEFHGGSYPMSPHHGGYAARSIYGHGRPGSYTNMTNYGHFNSSGYMGHQAGMVNPYYSSHGQQTGSGEGYGVHQVQHMGMMGQSHHRHPSGMVSRGGSQHCASPAGQEHYGAVYPGQGSPTRLHLQHQGHASHPQVPVPPHPMRQTNAQQNPQEVADNILQMASAYPSNQTVQVPLKNRPAPYHIPRSPHYAPRQEHPHHTSPSPHQQQVLTSHASPSPTSGVKSPINQNPIPSPGPGMLRSPSGQVMSPCGSQRSPSHSGSSYPSQAAVPTSQMTNMSPVSHPAMPSNSQPQQYHNHQHHHSHPQQSHLVHQSGSPHYSPCSMVQSPYSASPSAQAPAASYSPQNHNAVPPHHHHQSSAGSMVSSPPTNMSAPYVSSPKSIGPGSTFAQSSTNTCNNPLMSLEKLVMLPETQVVDPKSVVNDACLSAQSEEGSKNVEDPAERPVESSGHSVGCSGVSSSQASQSVDSTGFVESVSETTLNNTGSQSDQNVTMISSCMGANSLSDQSVSNAAVPCHIDSGYTSSVPQPTQINSGVQNNDMKHTGQILSVSKHADVPNSKANITPLTSEGVSKSSSSKFLDNPGNNTDQSCSENGEQSHVGSIETHNLTQSLQRNQTLASSNCSQSSMSNSHSHVPAKTEIIPSSISTSLESCITRSGADLLSTSLPINEKVSGKYAELKEDVRESSFEINISSQEIDHRTKKLVKSLDKTDLNHQELLLEPKPILNNSYCESTNRISDKESDSNTKTADSSLVQLSKNIRIKEELKLSPVPCHPPTVLSEVPIILNGVGSATICEADVDQELDYSNGIHSKVHNGLSTIVKSKLGFSRFASHLNGITPCSIAVEASERAVCERFSLRRNVRGRTTRASVNRGRNNSTGNADSDESLENISNCTILTSIDPQDGTKKRGPSSSSKRNGFSKSVVVSSITKNSDNSSSTAKVPMEKNTCPPHGTNTGSEEEPCYYEGVDSSYDVYLNTFSSDESGCSDDKGCDSQSKEQEHFSSSAEAEKPADKSTITPALSDKNEKFDDNVQTLITQRTDAGQESEESLSPPSKRLKASPGSTNIENTSITCTPSQESNEVIDLTSETFSQRVKKESTSPVKQHVRSSEKFRPSILGKRSAKYPVVVLEKSPIVSPKLASVKREHSDLISISEGSTPHQLVKADLPEIKTEGIPVPDIANPEAAVSVHSESPTEKISIVNQESNVPPESSISTTPKKNLPKKKPRPRKAAKPKGKGKELLSSRQSDVKDSFKSMKFGRTLDLMNANRKREGGSIGPFVRVVGQRSSPKTVSVFAQPSAEVLAAAKQGKTGAGSKKGQTFPSVTTVHMVSNLASKQPPMVPSSRTISLKPWVCAFCGHHSSYKFLGDLFGPYFKENEIGQVEQIALEESKKADSEKNPKPQEFGKKNVTKGQVQGTSTTATAGRQQKRKSALHLRVSEPPAPSPEELWVHQACALWSPGVCLVGNKMYGLDEAVKDAAENVCSECKNIGAMIGCLHKGCPMKYHFVCAVEKECYMDEENLSCLCPKHKEKKLGSASKS</sequence>
<comment type="caution">
    <text evidence="7">The sequence shown here is derived from an EMBL/GenBank/DDBJ whole genome shotgun (WGS) entry which is preliminary data.</text>
</comment>
<keyword evidence="8" id="KW-1185">Reference proteome</keyword>
<evidence type="ECO:0000256" key="1">
    <source>
        <dbReference type="ARBA" id="ARBA00022553"/>
    </source>
</evidence>
<feature type="compositionally biased region" description="Low complexity" evidence="5">
    <location>
        <begin position="374"/>
        <end position="393"/>
    </location>
</feature>
<feature type="compositionally biased region" description="Polar residues" evidence="5">
    <location>
        <begin position="258"/>
        <end position="279"/>
    </location>
</feature>
<dbReference type="GO" id="GO:0005634">
    <property type="term" value="C:nucleus"/>
    <property type="evidence" value="ECO:0007669"/>
    <property type="project" value="TreeGrafter"/>
</dbReference>
<dbReference type="InterPro" id="IPR013083">
    <property type="entry name" value="Znf_RING/FYVE/PHD"/>
</dbReference>
<feature type="region of interest" description="Disordered" evidence="5">
    <location>
        <begin position="605"/>
        <end position="648"/>
    </location>
</feature>
<feature type="compositionally biased region" description="Polar residues" evidence="5">
    <location>
        <begin position="935"/>
        <end position="947"/>
    </location>
</feature>
<feature type="region of interest" description="Disordered" evidence="5">
    <location>
        <begin position="476"/>
        <end position="522"/>
    </location>
</feature>
<dbReference type="CDD" id="cd15668">
    <property type="entry name" value="ePHD_RAI1_like"/>
    <property type="match status" value="1"/>
</dbReference>
<feature type="compositionally biased region" description="Polar residues" evidence="5">
    <location>
        <begin position="1077"/>
        <end position="1089"/>
    </location>
</feature>
<dbReference type="Pfam" id="PF13771">
    <property type="entry name" value="zf-HC5HC2H"/>
    <property type="match status" value="1"/>
</dbReference>
<evidence type="ECO:0000256" key="2">
    <source>
        <dbReference type="ARBA" id="ARBA00022723"/>
    </source>
</evidence>
<feature type="compositionally biased region" description="Basic and acidic residues" evidence="5">
    <location>
        <begin position="1282"/>
        <end position="1299"/>
    </location>
</feature>
<feature type="compositionally biased region" description="Basic and acidic residues" evidence="5">
    <location>
        <begin position="480"/>
        <end position="493"/>
    </location>
</feature>
<evidence type="ECO:0000259" key="6">
    <source>
        <dbReference type="PROSITE" id="PS51805"/>
    </source>
</evidence>
<feature type="region of interest" description="Disordered" evidence="5">
    <location>
        <begin position="911"/>
        <end position="1010"/>
    </location>
</feature>
<evidence type="ECO:0000256" key="4">
    <source>
        <dbReference type="ARBA" id="ARBA00022833"/>
    </source>
</evidence>
<organism evidence="7 8">
    <name type="scientific">Elysia crispata</name>
    <name type="common">lettuce slug</name>
    <dbReference type="NCBI Taxonomy" id="231223"/>
    <lineage>
        <taxon>Eukaryota</taxon>
        <taxon>Metazoa</taxon>
        <taxon>Spiralia</taxon>
        <taxon>Lophotrochozoa</taxon>
        <taxon>Mollusca</taxon>
        <taxon>Gastropoda</taxon>
        <taxon>Heterobranchia</taxon>
        <taxon>Euthyneura</taxon>
        <taxon>Panpulmonata</taxon>
        <taxon>Sacoglossa</taxon>
        <taxon>Placobranchoidea</taxon>
        <taxon>Plakobranchidae</taxon>
        <taxon>Elysia</taxon>
    </lineage>
</organism>
<dbReference type="GO" id="GO:0006357">
    <property type="term" value="P:regulation of transcription by RNA polymerase II"/>
    <property type="evidence" value="ECO:0007669"/>
    <property type="project" value="TreeGrafter"/>
</dbReference>
<feature type="compositionally biased region" description="Basic and acidic residues" evidence="5">
    <location>
        <begin position="1435"/>
        <end position="1451"/>
    </location>
</feature>
<dbReference type="Gene3D" id="3.30.40.10">
    <property type="entry name" value="Zinc/RING finger domain, C3HC4 (zinc finger)"/>
    <property type="match status" value="1"/>
</dbReference>
<feature type="compositionally biased region" description="Low complexity" evidence="5">
    <location>
        <begin position="667"/>
        <end position="681"/>
    </location>
</feature>
<reference evidence="7" key="1">
    <citation type="journal article" date="2023" name="G3 (Bethesda)">
        <title>A reference genome for the long-term kleptoplast-retaining sea slug Elysia crispata morphotype clarki.</title>
        <authorList>
            <person name="Eastman K.E."/>
            <person name="Pendleton A.L."/>
            <person name="Shaikh M.A."/>
            <person name="Suttiyut T."/>
            <person name="Ogas R."/>
            <person name="Tomko P."/>
            <person name="Gavelis G."/>
            <person name="Widhalm J.R."/>
            <person name="Wisecaver J.H."/>
        </authorList>
    </citation>
    <scope>NUCLEOTIDE SEQUENCE</scope>
    <source>
        <strain evidence="7">ECLA1</strain>
    </source>
</reference>
<feature type="compositionally biased region" description="Low complexity" evidence="5">
    <location>
        <begin position="958"/>
        <end position="985"/>
    </location>
</feature>
<dbReference type="Proteomes" id="UP001283361">
    <property type="component" value="Unassembled WGS sequence"/>
</dbReference>
<feature type="compositionally biased region" description="Polar residues" evidence="5">
    <location>
        <begin position="1245"/>
        <end position="1261"/>
    </location>
</feature>
<dbReference type="PANTHER" id="PTHR14955">
    <property type="entry name" value="RETINOIC ACID INDUCED 1/TRANSCRIPTION FACTOR 20"/>
    <property type="match status" value="1"/>
</dbReference>
<keyword evidence="3" id="KW-0863">Zinc-finger</keyword>
<evidence type="ECO:0000256" key="5">
    <source>
        <dbReference type="SAM" id="MobiDB-lite"/>
    </source>
</evidence>
<dbReference type="SMART" id="SM00249">
    <property type="entry name" value="PHD"/>
    <property type="match status" value="1"/>
</dbReference>
<feature type="compositionally biased region" description="Basic residues" evidence="5">
    <location>
        <begin position="1265"/>
        <end position="1281"/>
    </location>
</feature>
<feature type="compositionally biased region" description="Polar residues" evidence="5">
    <location>
        <begin position="1455"/>
        <end position="1470"/>
    </location>
</feature>
<dbReference type="InterPro" id="IPR034732">
    <property type="entry name" value="EPHD"/>
</dbReference>
<accession>A0AAE1B0L5</accession>
<feature type="compositionally biased region" description="Polar residues" evidence="5">
    <location>
        <begin position="1107"/>
        <end position="1126"/>
    </location>
</feature>
<feature type="compositionally biased region" description="Polar residues" evidence="5">
    <location>
        <begin position="913"/>
        <end position="928"/>
    </location>
</feature>
<feature type="compositionally biased region" description="Polar residues" evidence="5">
    <location>
        <begin position="606"/>
        <end position="618"/>
    </location>
</feature>
<dbReference type="EMBL" id="JAWDGP010000761">
    <property type="protein sequence ID" value="KAK3797480.1"/>
    <property type="molecule type" value="Genomic_DNA"/>
</dbReference>
<feature type="compositionally biased region" description="Low complexity" evidence="5">
    <location>
        <begin position="353"/>
        <end position="362"/>
    </location>
</feature>
<name>A0AAE1B0L5_9GAST</name>
<evidence type="ECO:0000313" key="8">
    <source>
        <dbReference type="Proteomes" id="UP001283361"/>
    </source>
</evidence>
<feature type="region of interest" description="Disordered" evidence="5">
    <location>
        <begin position="1230"/>
        <end position="1299"/>
    </location>
</feature>
<feature type="region of interest" description="Disordered" evidence="5">
    <location>
        <begin position="661"/>
        <end position="684"/>
    </location>
</feature>
<protein>
    <recommendedName>
        <fullName evidence="6">PHD-type domain-containing protein</fullName>
    </recommendedName>
</protein>
<dbReference type="InterPro" id="IPR052440">
    <property type="entry name" value="Trans_Reg/Chrom_Remod"/>
</dbReference>
<evidence type="ECO:0000313" key="7">
    <source>
        <dbReference type="EMBL" id="KAK3797480.1"/>
    </source>
</evidence>
<feature type="compositionally biased region" description="Low complexity" evidence="5">
    <location>
        <begin position="494"/>
        <end position="518"/>
    </location>
</feature>
<feature type="compositionally biased region" description="Basic and acidic residues" evidence="5">
    <location>
        <begin position="1033"/>
        <end position="1059"/>
    </location>
</feature>
<feature type="compositionally biased region" description="Polar residues" evidence="5">
    <location>
        <begin position="317"/>
        <end position="328"/>
    </location>
</feature>
<feature type="compositionally biased region" description="Low complexity" evidence="5">
    <location>
        <begin position="300"/>
        <end position="315"/>
    </location>
</feature>